<dbReference type="InterPro" id="IPR031127">
    <property type="entry name" value="E3_UB_ligase_RBR"/>
</dbReference>
<dbReference type="Proteomes" id="UP001642260">
    <property type="component" value="Unassembled WGS sequence"/>
</dbReference>
<dbReference type="Pfam" id="PF01485">
    <property type="entry name" value="IBR"/>
    <property type="match status" value="1"/>
</dbReference>
<sequence>MESNGQRLYSVLTRAEVLDKMMKEIFQISEVFSISQPDATLTLIRLGWDSIRASDLLGDNKEKFLSKLGLDDNNLVSTPLCSHKFCSDCWKDYHLSKSLEKEDKSEMIQDCVVSVGHDTVEEMYERYVLGSFMDSNKIKWCPASGCVYAIQRHGGAEDDDDEEEKEEEETSDDDFGVVCLCGHTFCWKCKLESHRPVTCNNASLWLNELLEEARTLSLYPKTTKPCPSCNTNVQKLSNVDWKIVTCVCSHAFCWRCLREEEDHHEYIRCSKVHVPPPSNEVSLLHHLTLWEEYDKAIEASKDDLEAIELHIIPMLTSRRGLGELDMRALREALVLIIQCRLVLKWSCMFGYFLTDYHSGKKKYLDHLQEVATANLLKHKESVYELVNGEDVTGFRHKVETLTTATGNYFHYFVKTVEDGLSDVKGGVFEDVATDYWFCDRCTFQNDSFEQKCRVCVFPFEGPSPLVANNNNGVAVAHQQLLPNVSFDVNNSAAASGEGGTDHVAFGNNNNASGVQQGVPYMSSNPFSPQPAPFVAFGNSDDSVHQQQVPNMSNNPFAREGGGANVFESRPVGFGVSGYQQQKVPNMMANSAGGPSYFPMPPPSVVTYGNNSIGTTASANQQPNMVNNPFAQGPIFYPCPPPFVAASAHQQPNMVNNPFARQEVPIFYQFPPPFVAASAHQQEQVPNMANLNPFGRPGGGTYQLQSPPFMAFGNNNNSGATASAHQQQAPNMMVNNPSELGNNNSSASGHQQQAPNMPNLVKEEANLENSNESEW</sequence>
<evidence type="ECO:0000256" key="9">
    <source>
        <dbReference type="ARBA" id="ARBA00022771"/>
    </source>
</evidence>
<dbReference type="GO" id="GO:0061630">
    <property type="term" value="F:ubiquitin protein ligase activity"/>
    <property type="evidence" value="ECO:0007669"/>
    <property type="project" value="UniProtKB-EC"/>
</dbReference>
<dbReference type="InterPro" id="IPR001876">
    <property type="entry name" value="Znf_RanBP2"/>
</dbReference>
<accession>A0ABC8ILF7</accession>
<reference evidence="14 15" key="1">
    <citation type="submission" date="2022-03" db="EMBL/GenBank/DDBJ databases">
        <authorList>
            <person name="Macdonald S."/>
            <person name="Ahmed S."/>
            <person name="Newling K."/>
        </authorList>
    </citation>
    <scope>NUCLEOTIDE SEQUENCE [LARGE SCALE GENOMIC DNA]</scope>
</reference>
<dbReference type="PROSITE" id="PS00518">
    <property type="entry name" value="ZF_RING_1"/>
    <property type="match status" value="1"/>
</dbReference>
<dbReference type="Gene3D" id="1.20.120.1750">
    <property type="match status" value="1"/>
</dbReference>
<comment type="caution">
    <text evidence="14">The sequence shown here is derived from an EMBL/GenBank/DDBJ whole genome shotgun (WGS) entry which is preliminary data.</text>
</comment>
<keyword evidence="9" id="KW-0863">Zinc-finger</keyword>
<dbReference type="InterPro" id="IPR017907">
    <property type="entry name" value="Znf_RING_CS"/>
</dbReference>
<evidence type="ECO:0000313" key="14">
    <source>
        <dbReference type="EMBL" id="CAH8281639.1"/>
    </source>
</evidence>
<evidence type="ECO:0000256" key="10">
    <source>
        <dbReference type="ARBA" id="ARBA00022786"/>
    </source>
</evidence>
<feature type="compositionally biased region" description="Polar residues" evidence="12">
    <location>
        <begin position="731"/>
        <end position="755"/>
    </location>
</feature>
<evidence type="ECO:0000256" key="3">
    <source>
        <dbReference type="ARBA" id="ARBA00004906"/>
    </source>
</evidence>
<dbReference type="InterPro" id="IPR002867">
    <property type="entry name" value="IBR_dom"/>
</dbReference>
<dbReference type="PROSITE" id="PS51873">
    <property type="entry name" value="TRIAD"/>
    <property type="match status" value="1"/>
</dbReference>
<evidence type="ECO:0000256" key="2">
    <source>
        <dbReference type="ARBA" id="ARBA00001947"/>
    </source>
</evidence>
<keyword evidence="11" id="KW-0862">Zinc</keyword>
<dbReference type="InterPro" id="IPR044066">
    <property type="entry name" value="TRIAD_supradom"/>
</dbReference>
<dbReference type="CDD" id="cd20346">
    <property type="entry name" value="BRcat_RBR_ANKIB1"/>
    <property type="match status" value="1"/>
</dbReference>
<evidence type="ECO:0000256" key="8">
    <source>
        <dbReference type="ARBA" id="ARBA00022737"/>
    </source>
</evidence>
<protein>
    <recommendedName>
        <fullName evidence="5">RBR-type E3 ubiquitin transferase</fullName>
        <ecNumber evidence="5">2.3.2.31</ecNumber>
    </recommendedName>
</protein>
<feature type="domain" description="RING-type" evidence="13">
    <location>
        <begin position="62"/>
        <end position="273"/>
    </location>
</feature>
<evidence type="ECO:0000256" key="1">
    <source>
        <dbReference type="ARBA" id="ARBA00001798"/>
    </source>
</evidence>
<evidence type="ECO:0000256" key="11">
    <source>
        <dbReference type="ARBA" id="ARBA00022833"/>
    </source>
</evidence>
<keyword evidence="15" id="KW-1185">Reference proteome</keyword>
<comment type="pathway">
    <text evidence="3">Protein modification; protein ubiquitination.</text>
</comment>
<dbReference type="SUPFAM" id="SSF57850">
    <property type="entry name" value="RING/U-box"/>
    <property type="match status" value="2"/>
</dbReference>
<evidence type="ECO:0000256" key="4">
    <source>
        <dbReference type="ARBA" id="ARBA00005884"/>
    </source>
</evidence>
<comment type="similarity">
    <text evidence="4">Belongs to the RBR family. Ariadne subfamily.</text>
</comment>
<proteinExistence type="inferred from homology"/>
<dbReference type="EMBL" id="CAKOAT010000001">
    <property type="protein sequence ID" value="CAH8281639.1"/>
    <property type="molecule type" value="Genomic_DNA"/>
</dbReference>
<dbReference type="GO" id="GO:0008270">
    <property type="term" value="F:zinc ion binding"/>
    <property type="evidence" value="ECO:0007669"/>
    <property type="project" value="UniProtKB-KW"/>
</dbReference>
<gene>
    <name evidence="14" type="ORF">ERUC_LOCUS62</name>
</gene>
<dbReference type="EC" id="2.3.2.31" evidence="5"/>
<keyword evidence="6" id="KW-0808">Transferase</keyword>
<evidence type="ECO:0000259" key="13">
    <source>
        <dbReference type="PROSITE" id="PS51873"/>
    </source>
</evidence>
<keyword evidence="10" id="KW-0833">Ubl conjugation pathway</keyword>
<keyword evidence="7" id="KW-0479">Metal-binding</keyword>
<dbReference type="PANTHER" id="PTHR11685">
    <property type="entry name" value="RBR FAMILY RING FINGER AND IBR DOMAIN-CONTAINING"/>
    <property type="match status" value="1"/>
</dbReference>
<evidence type="ECO:0000256" key="7">
    <source>
        <dbReference type="ARBA" id="ARBA00022723"/>
    </source>
</evidence>
<dbReference type="AlphaFoldDB" id="A0ABC8ILF7"/>
<dbReference type="PROSITE" id="PS01358">
    <property type="entry name" value="ZF_RANBP2_1"/>
    <property type="match status" value="1"/>
</dbReference>
<keyword evidence="8" id="KW-0677">Repeat</keyword>
<feature type="region of interest" description="Disordered" evidence="12">
    <location>
        <begin position="731"/>
        <end position="774"/>
    </location>
</feature>
<name>A0ABC8ILF7_ERUVS</name>
<evidence type="ECO:0000256" key="6">
    <source>
        <dbReference type="ARBA" id="ARBA00022679"/>
    </source>
</evidence>
<comment type="cofactor">
    <cofactor evidence="2">
        <name>Zn(2+)</name>
        <dbReference type="ChEBI" id="CHEBI:29105"/>
    </cofactor>
</comment>
<comment type="catalytic activity">
    <reaction evidence="1">
        <text>[E2 ubiquitin-conjugating enzyme]-S-ubiquitinyl-L-cysteine + [acceptor protein]-L-lysine = [E2 ubiquitin-conjugating enzyme]-L-cysteine + [acceptor protein]-N(6)-ubiquitinyl-L-lysine.</text>
        <dbReference type="EC" id="2.3.2.31"/>
    </reaction>
</comment>
<evidence type="ECO:0000256" key="12">
    <source>
        <dbReference type="SAM" id="MobiDB-lite"/>
    </source>
</evidence>
<organism evidence="14 15">
    <name type="scientific">Eruca vesicaria subsp. sativa</name>
    <name type="common">Garden rocket</name>
    <name type="synonym">Eruca sativa</name>
    <dbReference type="NCBI Taxonomy" id="29727"/>
    <lineage>
        <taxon>Eukaryota</taxon>
        <taxon>Viridiplantae</taxon>
        <taxon>Streptophyta</taxon>
        <taxon>Embryophyta</taxon>
        <taxon>Tracheophyta</taxon>
        <taxon>Spermatophyta</taxon>
        <taxon>Magnoliopsida</taxon>
        <taxon>eudicotyledons</taxon>
        <taxon>Gunneridae</taxon>
        <taxon>Pentapetalae</taxon>
        <taxon>rosids</taxon>
        <taxon>malvids</taxon>
        <taxon>Brassicales</taxon>
        <taxon>Brassicaceae</taxon>
        <taxon>Brassiceae</taxon>
        <taxon>Eruca</taxon>
    </lineage>
</organism>
<dbReference type="SMART" id="SM00647">
    <property type="entry name" value="IBR"/>
    <property type="match status" value="2"/>
</dbReference>
<evidence type="ECO:0000256" key="5">
    <source>
        <dbReference type="ARBA" id="ARBA00012251"/>
    </source>
</evidence>
<evidence type="ECO:0000313" key="15">
    <source>
        <dbReference type="Proteomes" id="UP001642260"/>
    </source>
</evidence>